<organism evidence="2 3">
    <name type="scientific">Bifidobacterium aerophilum</name>
    <dbReference type="NCBI Taxonomy" id="1798155"/>
    <lineage>
        <taxon>Bacteria</taxon>
        <taxon>Bacillati</taxon>
        <taxon>Actinomycetota</taxon>
        <taxon>Actinomycetes</taxon>
        <taxon>Bifidobacteriales</taxon>
        <taxon>Bifidobacteriaceae</taxon>
        <taxon>Bifidobacterium</taxon>
    </lineage>
</organism>
<feature type="compositionally biased region" description="Low complexity" evidence="1">
    <location>
        <begin position="117"/>
        <end position="137"/>
    </location>
</feature>
<gene>
    <name evidence="2" type="ORF">GFD25_05425</name>
</gene>
<comment type="caution">
    <text evidence="2">The sequence shown here is derived from an EMBL/GenBank/DDBJ whole genome shotgun (WGS) entry which is preliminary data.</text>
</comment>
<proteinExistence type="predicted"/>
<dbReference type="Proteomes" id="UP000469194">
    <property type="component" value="Unassembled WGS sequence"/>
</dbReference>
<dbReference type="RefSeq" id="WP_163230724.1">
    <property type="nucleotide sequence ID" value="NZ_WHZW01000009.1"/>
</dbReference>
<dbReference type="AlphaFoldDB" id="A0A6N9Z447"/>
<protein>
    <submittedName>
        <fullName evidence="2">Uncharacterized protein</fullName>
    </submittedName>
</protein>
<evidence type="ECO:0000313" key="3">
    <source>
        <dbReference type="Proteomes" id="UP000469194"/>
    </source>
</evidence>
<evidence type="ECO:0000256" key="1">
    <source>
        <dbReference type="SAM" id="MobiDB-lite"/>
    </source>
</evidence>
<evidence type="ECO:0000313" key="2">
    <source>
        <dbReference type="EMBL" id="NEG89439.1"/>
    </source>
</evidence>
<keyword evidence="3" id="KW-1185">Reference proteome</keyword>
<sequence length="395" mass="44039">MTYTPNPNNDKPVQSGTTGPDEPDFFTGEGPQTCDWTGEHCADRAEYYLVVMCENEKCTTSHMRRLCPRHYVLELANRLDHLRFCNRMRKLGTPDTIRTEILRHFAAFGPIGADPATAQADAATQTDTTAQADTTAQHDSPGSAEDGNPADDRPPVMTAEADGNGTERMHGATAHVAYDALRTSEDTTLEQLRAWVDGLALRHARLTVEYFAVNEDPVMPLLYKIFDPRRDPRNAGSIYDPYDPATNGFVSWSSVQAADLSRRDLVRPTLESRVDPDTKEFAGFEVNDCLSYTVMERNGLITANPAKAVPNLFLIVDHDTTMALPVTPGSLITWNATDDGYRNQLQVCDYESWTRRFEPYVAYYDHAPLDPADVNAKIADLTGRIHRIIRDGVRP</sequence>
<feature type="compositionally biased region" description="Polar residues" evidence="1">
    <location>
        <begin position="1"/>
        <end position="18"/>
    </location>
</feature>
<name>A0A6N9Z447_9BIFI</name>
<feature type="region of interest" description="Disordered" evidence="1">
    <location>
        <begin position="1"/>
        <end position="26"/>
    </location>
</feature>
<feature type="region of interest" description="Disordered" evidence="1">
    <location>
        <begin position="117"/>
        <end position="167"/>
    </location>
</feature>
<reference evidence="2 3" key="1">
    <citation type="submission" date="2019-10" db="EMBL/GenBank/DDBJ databases">
        <title>Bifidobacterium from non-human primates.</title>
        <authorList>
            <person name="Modesto M."/>
        </authorList>
    </citation>
    <scope>NUCLEOTIDE SEQUENCE [LARGE SCALE GENOMIC DNA]</scope>
    <source>
        <strain evidence="2 3">TRE17</strain>
    </source>
</reference>
<accession>A0A6N9Z447</accession>
<dbReference type="EMBL" id="WHZW01000009">
    <property type="protein sequence ID" value="NEG89439.1"/>
    <property type="molecule type" value="Genomic_DNA"/>
</dbReference>